<sequence length="515" mass="58779">MNHSNIVMIQDFSECKNWSSPNIWTRRNSYLQEVVAVADFLPKLCPEDVEEYSGFVQWIYVKPYARDQMDCLANLNRTHIAKQMGRANSTVSQSYWFFICHSELTSINVTRIMKNLEEMFRHQDFWNKTSMDSNLFLAAPHTLLKLQIWEIFELKSKYFVQEIKHLEYSGVLLNKIQRRQNFHGIDITGTVTVDSIGKFATPLDKQTKKLLPGPSSSLFLYMGLLHNFTPEVIIGDFVRTTKYKTEGAITTQQLNSGLSDIFIGQPTLIPDRAKDFNFLQPVSSMGGIEALFRQPPSYKVRDIFTAPFEYRVWILCLGLYIFIFLCLVLMAKLKSMLEGLLERDRCFSQDITIWTVSTIVQQGWESCPESGSMRTIFIASSFCGFVLFTQYSSAIVLTLVNEGLPITDMASLLASEMELLADGVSSTMELILKGLKEDHGLKSHLEFNTKRALEKVGNGTAAFFTFGGRNSLKYVMKTDAEICEKIFTVKAMTVPFKNGMILSKRSTLREFFNFA</sequence>
<dbReference type="GO" id="GO:0005886">
    <property type="term" value="C:plasma membrane"/>
    <property type="evidence" value="ECO:0007669"/>
    <property type="project" value="UniProtKB-SubCell"/>
</dbReference>
<evidence type="ECO:0000256" key="6">
    <source>
        <dbReference type="ARBA" id="ARBA00023170"/>
    </source>
</evidence>
<evidence type="ECO:0000256" key="7">
    <source>
        <dbReference type="ARBA" id="ARBA00023180"/>
    </source>
</evidence>
<protein>
    <recommendedName>
        <fullName evidence="11">Ionotropic glutamate receptor C-terminal domain-containing protein</fullName>
    </recommendedName>
</protein>
<gene>
    <name evidence="9" type="ORF">AFUS01_LOCUS4508</name>
</gene>
<dbReference type="EMBL" id="CAJVCH010028168">
    <property type="protein sequence ID" value="CAG7703718.1"/>
    <property type="molecule type" value="Genomic_DNA"/>
</dbReference>
<keyword evidence="5 8" id="KW-0472">Membrane</keyword>
<reference evidence="9" key="1">
    <citation type="submission" date="2021-06" db="EMBL/GenBank/DDBJ databases">
        <authorList>
            <person name="Hodson N. C."/>
            <person name="Mongue J. A."/>
            <person name="Jaron S. K."/>
        </authorList>
    </citation>
    <scope>NUCLEOTIDE SEQUENCE</scope>
</reference>
<evidence type="ECO:0000313" key="10">
    <source>
        <dbReference type="Proteomes" id="UP000708208"/>
    </source>
</evidence>
<dbReference type="AlphaFoldDB" id="A0A8J2J720"/>
<organism evidence="9 10">
    <name type="scientific">Allacma fusca</name>
    <dbReference type="NCBI Taxonomy" id="39272"/>
    <lineage>
        <taxon>Eukaryota</taxon>
        <taxon>Metazoa</taxon>
        <taxon>Ecdysozoa</taxon>
        <taxon>Arthropoda</taxon>
        <taxon>Hexapoda</taxon>
        <taxon>Collembola</taxon>
        <taxon>Symphypleona</taxon>
        <taxon>Sminthuridae</taxon>
        <taxon>Allacma</taxon>
    </lineage>
</organism>
<dbReference type="PANTHER" id="PTHR42643">
    <property type="entry name" value="IONOTROPIC RECEPTOR 20A-RELATED"/>
    <property type="match status" value="1"/>
</dbReference>
<keyword evidence="4 8" id="KW-1133">Transmembrane helix</keyword>
<proteinExistence type="predicted"/>
<keyword evidence="2" id="KW-1003">Cell membrane</keyword>
<evidence type="ECO:0000256" key="2">
    <source>
        <dbReference type="ARBA" id="ARBA00022475"/>
    </source>
</evidence>
<dbReference type="Proteomes" id="UP000708208">
    <property type="component" value="Unassembled WGS sequence"/>
</dbReference>
<evidence type="ECO:0000256" key="5">
    <source>
        <dbReference type="ARBA" id="ARBA00023136"/>
    </source>
</evidence>
<feature type="transmembrane region" description="Helical" evidence="8">
    <location>
        <begin position="310"/>
        <end position="331"/>
    </location>
</feature>
<comment type="caution">
    <text evidence="9">The sequence shown here is derived from an EMBL/GenBank/DDBJ whole genome shotgun (WGS) entry which is preliminary data.</text>
</comment>
<dbReference type="PANTHER" id="PTHR42643:SF24">
    <property type="entry name" value="IONOTROPIC RECEPTOR 60A"/>
    <property type="match status" value="1"/>
</dbReference>
<keyword evidence="7" id="KW-0325">Glycoprotein</keyword>
<evidence type="ECO:0008006" key="11">
    <source>
        <dbReference type="Google" id="ProtNLM"/>
    </source>
</evidence>
<evidence type="ECO:0000256" key="1">
    <source>
        <dbReference type="ARBA" id="ARBA00004651"/>
    </source>
</evidence>
<accession>A0A8J2J720</accession>
<keyword evidence="6" id="KW-0675">Receptor</keyword>
<dbReference type="InterPro" id="IPR052192">
    <property type="entry name" value="Insect_Ionotropic_Sensory_Rcpt"/>
</dbReference>
<evidence type="ECO:0000256" key="3">
    <source>
        <dbReference type="ARBA" id="ARBA00022692"/>
    </source>
</evidence>
<evidence type="ECO:0000256" key="4">
    <source>
        <dbReference type="ARBA" id="ARBA00022989"/>
    </source>
</evidence>
<keyword evidence="10" id="KW-1185">Reference proteome</keyword>
<keyword evidence="3 8" id="KW-0812">Transmembrane</keyword>
<dbReference type="OrthoDB" id="6117597at2759"/>
<name>A0A8J2J720_9HEXA</name>
<evidence type="ECO:0000256" key="8">
    <source>
        <dbReference type="SAM" id="Phobius"/>
    </source>
</evidence>
<evidence type="ECO:0000313" key="9">
    <source>
        <dbReference type="EMBL" id="CAG7703718.1"/>
    </source>
</evidence>
<comment type="subcellular location">
    <subcellularLocation>
        <location evidence="1">Cell membrane</location>
        <topology evidence="1">Multi-pass membrane protein</topology>
    </subcellularLocation>
</comment>